<keyword evidence="2" id="KW-1003">Cell membrane</keyword>
<feature type="transmembrane region" description="Helical" evidence="8">
    <location>
        <begin position="265"/>
        <end position="282"/>
    </location>
</feature>
<protein>
    <submittedName>
        <fullName evidence="10">Glycosyltransferase family 39 protein</fullName>
    </submittedName>
</protein>
<dbReference type="InterPro" id="IPR038731">
    <property type="entry name" value="RgtA/B/C-like"/>
</dbReference>
<evidence type="ECO:0000259" key="9">
    <source>
        <dbReference type="Pfam" id="PF13231"/>
    </source>
</evidence>
<feature type="transmembrane region" description="Helical" evidence="8">
    <location>
        <begin position="71"/>
        <end position="90"/>
    </location>
</feature>
<evidence type="ECO:0000256" key="1">
    <source>
        <dbReference type="ARBA" id="ARBA00004651"/>
    </source>
</evidence>
<comment type="subcellular location">
    <subcellularLocation>
        <location evidence="1">Cell membrane</location>
        <topology evidence="1">Multi-pass membrane protein</topology>
    </subcellularLocation>
</comment>
<dbReference type="PANTHER" id="PTHR33908:SF11">
    <property type="entry name" value="MEMBRANE PROTEIN"/>
    <property type="match status" value="1"/>
</dbReference>
<keyword evidence="4" id="KW-0808">Transferase</keyword>
<reference evidence="11" key="1">
    <citation type="journal article" date="2019" name="Int. J. Syst. Evol. Microbiol.">
        <title>The Global Catalogue of Microorganisms (GCM) 10K type strain sequencing project: providing services to taxonomists for standard genome sequencing and annotation.</title>
        <authorList>
            <consortium name="The Broad Institute Genomics Platform"/>
            <consortium name="The Broad Institute Genome Sequencing Center for Infectious Disease"/>
            <person name="Wu L."/>
            <person name="Ma J."/>
        </authorList>
    </citation>
    <scope>NUCLEOTIDE SEQUENCE [LARGE SCALE GENOMIC DNA]</scope>
    <source>
        <strain evidence="11">JCM 18303</strain>
    </source>
</reference>
<proteinExistence type="predicted"/>
<evidence type="ECO:0000256" key="5">
    <source>
        <dbReference type="ARBA" id="ARBA00022692"/>
    </source>
</evidence>
<evidence type="ECO:0000256" key="2">
    <source>
        <dbReference type="ARBA" id="ARBA00022475"/>
    </source>
</evidence>
<evidence type="ECO:0000256" key="4">
    <source>
        <dbReference type="ARBA" id="ARBA00022679"/>
    </source>
</evidence>
<feature type="transmembrane region" description="Helical" evidence="8">
    <location>
        <begin position="102"/>
        <end position="120"/>
    </location>
</feature>
<keyword evidence="7 8" id="KW-0472">Membrane</keyword>
<keyword evidence="11" id="KW-1185">Reference proteome</keyword>
<gene>
    <name evidence="10" type="ORF">GCM10023321_17410</name>
</gene>
<dbReference type="Proteomes" id="UP001428817">
    <property type="component" value="Unassembled WGS sequence"/>
</dbReference>
<feature type="transmembrane region" description="Helical" evidence="8">
    <location>
        <begin position="321"/>
        <end position="343"/>
    </location>
</feature>
<sequence length="494" mass="51916">MTGVTGMTRLIALATGAVLVAFAGGYGWHRDEFYYLRAGLHPALGYVDQPPLTPLIAGAGYQLFGDWLVGFRLPAALAAALTVLLTGALAGQLGAGRGGRALAAGAVAVSAFPIATGHVVSTSTFDLLAWTALSLLLVRAVRDGGPVWLAAGAVAGLGLQNKALIIALPAAVALGLLAVGPRSALRGRWPWLGAGVALLIWAPHLAWQAANGWPQLTMADSIATVGNGGSVGRWLFLPFQLVLFSPLLVPIWLAGWRALHREPALRSFAVAFPLLAVLLLAAGGKPYYLAGMYPLLLAAGAQPTLRWVARAAGPRAARLRRGLLAGALAFSAAITAVLMLPVLPARLLPGTPIVAIQPISAESIGWPEFTAAVSAAYRAIPPPEQAETVALTRNYGQAGAIDLFRDRDPSALPPAYSGHNAYYSWGPPPESARTVVAVGVDETRLREWFGSVRPAGRVDNGIGLDNEEQGRPIWLCRDRRVPWAVIWPALRRVG</sequence>
<feature type="transmembrane region" description="Helical" evidence="8">
    <location>
        <begin position="234"/>
        <end position="253"/>
    </location>
</feature>
<keyword evidence="3" id="KW-0328">Glycosyltransferase</keyword>
<evidence type="ECO:0000313" key="10">
    <source>
        <dbReference type="EMBL" id="GAA5151044.1"/>
    </source>
</evidence>
<dbReference type="Pfam" id="PF13231">
    <property type="entry name" value="PMT_2"/>
    <property type="match status" value="1"/>
</dbReference>
<evidence type="ECO:0000256" key="3">
    <source>
        <dbReference type="ARBA" id="ARBA00022676"/>
    </source>
</evidence>
<name>A0ABP9PSR6_9PSEU</name>
<evidence type="ECO:0000256" key="6">
    <source>
        <dbReference type="ARBA" id="ARBA00022989"/>
    </source>
</evidence>
<organism evidence="10 11">
    <name type="scientific">Pseudonocardia eucalypti</name>
    <dbReference type="NCBI Taxonomy" id="648755"/>
    <lineage>
        <taxon>Bacteria</taxon>
        <taxon>Bacillati</taxon>
        <taxon>Actinomycetota</taxon>
        <taxon>Actinomycetes</taxon>
        <taxon>Pseudonocardiales</taxon>
        <taxon>Pseudonocardiaceae</taxon>
        <taxon>Pseudonocardia</taxon>
    </lineage>
</organism>
<feature type="domain" description="Glycosyltransferase RgtA/B/C/D-like" evidence="9">
    <location>
        <begin position="48"/>
        <end position="207"/>
    </location>
</feature>
<evidence type="ECO:0000313" key="11">
    <source>
        <dbReference type="Proteomes" id="UP001428817"/>
    </source>
</evidence>
<keyword evidence="6 8" id="KW-1133">Transmembrane helix</keyword>
<evidence type="ECO:0000256" key="7">
    <source>
        <dbReference type="ARBA" id="ARBA00023136"/>
    </source>
</evidence>
<dbReference type="InterPro" id="IPR050297">
    <property type="entry name" value="LipidA_mod_glycosyltrf_83"/>
</dbReference>
<comment type="caution">
    <text evidence="10">The sequence shown here is derived from an EMBL/GenBank/DDBJ whole genome shotgun (WGS) entry which is preliminary data.</text>
</comment>
<feature type="transmembrane region" description="Helical" evidence="8">
    <location>
        <begin position="163"/>
        <end position="179"/>
    </location>
</feature>
<keyword evidence="5 8" id="KW-0812">Transmembrane</keyword>
<feature type="transmembrane region" description="Helical" evidence="8">
    <location>
        <begin position="288"/>
        <end position="309"/>
    </location>
</feature>
<evidence type="ECO:0000256" key="8">
    <source>
        <dbReference type="SAM" id="Phobius"/>
    </source>
</evidence>
<accession>A0ABP9PSR6</accession>
<dbReference type="PANTHER" id="PTHR33908">
    <property type="entry name" value="MANNOSYLTRANSFERASE YKCB-RELATED"/>
    <property type="match status" value="1"/>
</dbReference>
<dbReference type="EMBL" id="BAABJP010000007">
    <property type="protein sequence ID" value="GAA5151044.1"/>
    <property type="molecule type" value="Genomic_DNA"/>
</dbReference>
<feature type="transmembrane region" description="Helical" evidence="8">
    <location>
        <begin position="191"/>
        <end position="210"/>
    </location>
</feature>